<dbReference type="Proteomes" id="UP000075420">
    <property type="component" value="Unassembled WGS sequence"/>
</dbReference>
<keyword evidence="1" id="KW-0540">Nuclease</keyword>
<name>A0A150P4C3_SORCE</name>
<dbReference type="EMBL" id="JELY01003156">
    <property type="protein sequence ID" value="KYF50554.1"/>
    <property type="molecule type" value="Genomic_DNA"/>
</dbReference>
<dbReference type="GO" id="GO:0004519">
    <property type="term" value="F:endonuclease activity"/>
    <property type="evidence" value="ECO:0007669"/>
    <property type="project" value="UniProtKB-KW"/>
</dbReference>
<sequence length="229" mass="25118">MLAPPVASAPGSRPPLTIEALQQEAVAFAREESVHAEPSLFGVTDGKTVGTYLEQKFRTYVASRYEVTRGNSAKGIDFPILDVDIKVTSRKQPQSSCPFKSARQKIFGLGYSLLVFVYDKTDDATCRTSRLNMLHTIFLDASTTADFTMTHRLREMIADGANREDIVAYLNDRSLPVDEIGAQQLADEVLRAPPPQGYLTISNALQWRLQYGHAIEVAGAVAGVRRLGG</sequence>
<keyword evidence="1" id="KW-0255">Endonuclease</keyword>
<protein>
    <submittedName>
        <fullName evidence="1">Restriction endonuclease</fullName>
    </submittedName>
</protein>
<keyword evidence="1" id="KW-0378">Hydrolase</keyword>
<evidence type="ECO:0000313" key="1">
    <source>
        <dbReference type="EMBL" id="KYF50554.1"/>
    </source>
</evidence>
<organism evidence="1 2">
    <name type="scientific">Sorangium cellulosum</name>
    <name type="common">Polyangium cellulosum</name>
    <dbReference type="NCBI Taxonomy" id="56"/>
    <lineage>
        <taxon>Bacteria</taxon>
        <taxon>Pseudomonadati</taxon>
        <taxon>Myxococcota</taxon>
        <taxon>Polyangia</taxon>
        <taxon>Polyangiales</taxon>
        <taxon>Polyangiaceae</taxon>
        <taxon>Sorangium</taxon>
    </lineage>
</organism>
<accession>A0A150P4C3</accession>
<proteinExistence type="predicted"/>
<evidence type="ECO:0000313" key="2">
    <source>
        <dbReference type="Proteomes" id="UP000075420"/>
    </source>
</evidence>
<dbReference type="AlphaFoldDB" id="A0A150P4C3"/>
<gene>
    <name evidence="1" type="ORF">BE08_39845</name>
</gene>
<reference evidence="1 2" key="1">
    <citation type="submission" date="2014-02" db="EMBL/GenBank/DDBJ databases">
        <title>The small core and large imbalanced accessory genome model reveals a collaborative survival strategy of Sorangium cellulosum strains in nature.</title>
        <authorList>
            <person name="Han K."/>
            <person name="Peng R."/>
            <person name="Blom J."/>
            <person name="Li Y.-Z."/>
        </authorList>
    </citation>
    <scope>NUCLEOTIDE SEQUENCE [LARGE SCALE GENOMIC DNA]</scope>
    <source>
        <strain evidence="1 2">So0157-25</strain>
    </source>
</reference>
<comment type="caution">
    <text evidence="1">The sequence shown here is derived from an EMBL/GenBank/DDBJ whole genome shotgun (WGS) entry which is preliminary data.</text>
</comment>